<dbReference type="InterPro" id="IPR037401">
    <property type="entry name" value="SnoaL-like"/>
</dbReference>
<keyword evidence="2" id="KW-0413">Isomerase</keyword>
<proteinExistence type="predicted"/>
<dbReference type="InterPro" id="IPR032710">
    <property type="entry name" value="NTF2-like_dom_sf"/>
</dbReference>
<sequence>MSRNPIEVVQDFLANTTNSEMVNKLVAADATYISLNFENPALKQIMPWAGTGKGPEAFLSTFVRVGQYWDNLDFEVTDIFGSDERVAVFGKFTYKSKVVGKTLTSPFSILAKVKERQITYFQFMEDTFGTASTFKVKGSWTFHSDPKGKPFDI</sequence>
<gene>
    <name evidence="2" type="ORF">NCTC7357_02991</name>
</gene>
<dbReference type="EMBL" id="LR134334">
    <property type="protein sequence ID" value="VEF74682.1"/>
    <property type="molecule type" value="Genomic_DNA"/>
</dbReference>
<dbReference type="Proteomes" id="UP000277437">
    <property type="component" value="Chromosome"/>
</dbReference>
<dbReference type="AlphaFoldDB" id="A0AAX3FVZ9"/>
<dbReference type="SUPFAM" id="SSF54427">
    <property type="entry name" value="NTF2-like"/>
    <property type="match status" value="1"/>
</dbReference>
<dbReference type="Gene3D" id="3.10.450.50">
    <property type="match status" value="1"/>
</dbReference>
<dbReference type="RefSeq" id="WP_124325605.1">
    <property type="nucleotide sequence ID" value="NZ_CP118137.1"/>
</dbReference>
<dbReference type="Pfam" id="PF12680">
    <property type="entry name" value="SnoaL_2"/>
    <property type="match status" value="1"/>
</dbReference>
<protein>
    <submittedName>
        <fullName evidence="2">Ketosteroid isomerase-related protein</fullName>
    </submittedName>
</protein>
<name>A0AAX3FVZ9_9PSED</name>
<organism evidence="2 3">
    <name type="scientific">Pseudomonas chlororaphis</name>
    <dbReference type="NCBI Taxonomy" id="587753"/>
    <lineage>
        <taxon>Bacteria</taxon>
        <taxon>Pseudomonadati</taxon>
        <taxon>Pseudomonadota</taxon>
        <taxon>Gammaproteobacteria</taxon>
        <taxon>Pseudomonadales</taxon>
        <taxon>Pseudomonadaceae</taxon>
        <taxon>Pseudomonas</taxon>
    </lineage>
</organism>
<evidence type="ECO:0000259" key="1">
    <source>
        <dbReference type="Pfam" id="PF12680"/>
    </source>
</evidence>
<evidence type="ECO:0000313" key="3">
    <source>
        <dbReference type="Proteomes" id="UP000277437"/>
    </source>
</evidence>
<feature type="domain" description="SnoaL-like" evidence="1">
    <location>
        <begin position="15"/>
        <end position="119"/>
    </location>
</feature>
<dbReference type="GO" id="GO:0016853">
    <property type="term" value="F:isomerase activity"/>
    <property type="evidence" value="ECO:0007669"/>
    <property type="project" value="UniProtKB-KW"/>
</dbReference>
<evidence type="ECO:0000313" key="2">
    <source>
        <dbReference type="EMBL" id="VEF74682.1"/>
    </source>
</evidence>
<accession>A0AAX3FVZ9</accession>
<reference evidence="2 3" key="1">
    <citation type="submission" date="2018-12" db="EMBL/GenBank/DDBJ databases">
        <authorList>
            <consortium name="Pathogen Informatics"/>
        </authorList>
    </citation>
    <scope>NUCLEOTIDE SEQUENCE [LARGE SCALE GENOMIC DNA]</scope>
    <source>
        <strain evidence="2 3">NCTC7357</strain>
    </source>
</reference>